<dbReference type="GO" id="GO:0005737">
    <property type="term" value="C:cytoplasm"/>
    <property type="evidence" value="ECO:0007669"/>
    <property type="project" value="TreeGrafter"/>
</dbReference>
<evidence type="ECO:0000259" key="6">
    <source>
        <dbReference type="PROSITE" id="PS50238"/>
    </source>
</evidence>
<feature type="compositionally biased region" description="Polar residues" evidence="5">
    <location>
        <begin position="350"/>
        <end position="368"/>
    </location>
</feature>
<reference evidence="7" key="2">
    <citation type="submission" date="2025-08" db="UniProtKB">
        <authorList>
            <consortium name="Ensembl"/>
        </authorList>
    </citation>
    <scope>IDENTIFICATION</scope>
</reference>
<dbReference type="GeneTree" id="ENSGT00940000157331"/>
<dbReference type="InterPro" id="IPR008936">
    <property type="entry name" value="Rho_GTPase_activation_prot"/>
</dbReference>
<feature type="region of interest" description="Disordered" evidence="5">
    <location>
        <begin position="349"/>
        <end position="368"/>
    </location>
</feature>
<dbReference type="InterPro" id="IPR000198">
    <property type="entry name" value="RhoGAP_dom"/>
</dbReference>
<dbReference type="GO" id="GO:0051056">
    <property type="term" value="P:regulation of small GTPase mediated signal transduction"/>
    <property type="evidence" value="ECO:0007669"/>
    <property type="project" value="TreeGrafter"/>
</dbReference>
<dbReference type="FunFam" id="1.10.555.10:FF:000022">
    <property type="entry name" value="rho GTPase-activating protein 19"/>
    <property type="match status" value="1"/>
</dbReference>
<dbReference type="Proteomes" id="UP000314980">
    <property type="component" value="Unassembled WGS sequence"/>
</dbReference>
<dbReference type="PROSITE" id="PS50238">
    <property type="entry name" value="RHOGAP"/>
    <property type="match status" value="1"/>
</dbReference>
<dbReference type="PANTHER" id="PTHR14963">
    <property type="entry name" value="RHO GTPASE ACTIVATING PROTEIN 18,19-RELATED"/>
    <property type="match status" value="1"/>
</dbReference>
<reference evidence="8" key="1">
    <citation type="submission" date="2015-09" db="EMBL/GenBank/DDBJ databases">
        <authorList>
            <person name="Sai Rama Sridatta P."/>
        </authorList>
    </citation>
    <scope>NUCLEOTIDE SEQUENCE [LARGE SCALE GENOMIC DNA]</scope>
</reference>
<dbReference type="GO" id="GO:0007165">
    <property type="term" value="P:signal transduction"/>
    <property type="evidence" value="ECO:0007669"/>
    <property type="project" value="InterPro"/>
</dbReference>
<reference evidence="7" key="3">
    <citation type="submission" date="2025-09" db="UniProtKB">
        <authorList>
            <consortium name="Ensembl"/>
        </authorList>
    </citation>
    <scope>IDENTIFICATION</scope>
</reference>
<feature type="domain" description="Rho-GAP" evidence="6">
    <location>
        <begin position="108"/>
        <end position="301"/>
    </location>
</feature>
<evidence type="ECO:0000313" key="8">
    <source>
        <dbReference type="Proteomes" id="UP000314980"/>
    </source>
</evidence>
<gene>
    <name evidence="7" type="primary">ARHGAP19</name>
</gene>
<dbReference type="SUPFAM" id="SSF48350">
    <property type="entry name" value="GTPase activation domain, GAP"/>
    <property type="match status" value="1"/>
</dbReference>
<dbReference type="Pfam" id="PF00620">
    <property type="entry name" value="RhoGAP"/>
    <property type="match status" value="1"/>
</dbReference>
<keyword evidence="1" id="KW-0343">GTPase activation</keyword>
<protein>
    <recommendedName>
        <fullName evidence="3">Rho GTPase-activating protein 19</fullName>
    </recommendedName>
    <alternativeName>
        <fullName evidence="4">Rho-type GTPase-activating protein 19</fullName>
    </alternativeName>
</protein>
<name>A0A4W6CQL0_LATCA</name>
<evidence type="ECO:0000256" key="2">
    <source>
        <dbReference type="ARBA" id="ARBA00055252"/>
    </source>
</evidence>
<evidence type="ECO:0000256" key="5">
    <source>
        <dbReference type="SAM" id="MobiDB-lite"/>
    </source>
</evidence>
<dbReference type="GO" id="GO:0005096">
    <property type="term" value="F:GTPase activator activity"/>
    <property type="evidence" value="ECO:0007669"/>
    <property type="project" value="UniProtKB-KW"/>
</dbReference>
<dbReference type="InterPro" id="IPR047941">
    <property type="entry name" value="ARHGAP19_RhoGAP"/>
</dbReference>
<dbReference type="CDD" id="cd04392">
    <property type="entry name" value="RhoGAP_ARHGAP19"/>
    <property type="match status" value="1"/>
</dbReference>
<keyword evidence="8" id="KW-1185">Reference proteome</keyword>
<dbReference type="Gene3D" id="1.10.555.10">
    <property type="entry name" value="Rho GTPase activation protein"/>
    <property type="match status" value="1"/>
</dbReference>
<dbReference type="AlphaFoldDB" id="A0A4W6CQL0"/>
<evidence type="ECO:0000256" key="3">
    <source>
        <dbReference type="ARBA" id="ARBA00070235"/>
    </source>
</evidence>
<proteinExistence type="predicted"/>
<sequence length="480" mass="53757">MAAENDPQNNHKLDRRGTKCSVFISQEKPNASQPVIFNPDFFVERLRHEHPQAFADLVLSNITRLIDLPGDEFAQLTGESEPRVPSSSGFLRSLNFLKRKDKGVVFGAPLTEEGIAQIYQLIEYLSKNLHVEGLFRVPGHSLRQAALREMLNAGAEIDLETGDFHPNDAATLLKAYLGELPEPLLTHRHYHAHLKIGELTRFDDKGDKTNVPDKERQIEAFRLLFMLLPPVNRSLLKLLLDLLYHTARNQHINKMSAINLATMFAPHIIWPKNVMASDLQGNIEKLNNGIAFLIRHSQKLFKAPVYIKEYARLYFTGSQSLQSKDDLTLCSGTKDGPIAAVTAAPPSPFMRSTVSEGSSTCTTRSSETQNYTESALRELYQQVNNMPESAKKKKLIRQFEKEPLLTPSADSRTPFSRKHWRSRSLGGIIKRKVLGSQVLTEKENSRLQSSLCSGSIDGQGAENASCEGVSIILHLIVNLQ</sequence>
<evidence type="ECO:0000313" key="7">
    <source>
        <dbReference type="Ensembl" id="ENSLCAP00010014601.1"/>
    </source>
</evidence>
<dbReference type="SMART" id="SM00324">
    <property type="entry name" value="RhoGAP"/>
    <property type="match status" value="1"/>
</dbReference>
<dbReference type="Ensembl" id="ENSLCAT00010014910.1">
    <property type="protein sequence ID" value="ENSLCAP00010014601.1"/>
    <property type="gene ID" value="ENSLCAG00010006934.1"/>
</dbReference>
<accession>A0A4W6CQL0</accession>
<comment type="function">
    <text evidence="2">GTPase activator for the Rho-type GTPases by converting them to an inactive GDP-bound state.</text>
</comment>
<evidence type="ECO:0000256" key="4">
    <source>
        <dbReference type="ARBA" id="ARBA00083391"/>
    </source>
</evidence>
<evidence type="ECO:0000256" key="1">
    <source>
        <dbReference type="ARBA" id="ARBA00022468"/>
    </source>
</evidence>
<dbReference type="PANTHER" id="PTHR14963:SF7">
    <property type="entry name" value="RHO GTPASE-ACTIVATING PROTEIN 19"/>
    <property type="match status" value="1"/>
</dbReference>
<organism evidence="7 8">
    <name type="scientific">Lates calcarifer</name>
    <name type="common">Barramundi</name>
    <name type="synonym">Holocentrus calcarifer</name>
    <dbReference type="NCBI Taxonomy" id="8187"/>
    <lineage>
        <taxon>Eukaryota</taxon>
        <taxon>Metazoa</taxon>
        <taxon>Chordata</taxon>
        <taxon>Craniata</taxon>
        <taxon>Vertebrata</taxon>
        <taxon>Euteleostomi</taxon>
        <taxon>Actinopterygii</taxon>
        <taxon>Neopterygii</taxon>
        <taxon>Teleostei</taxon>
        <taxon>Neoteleostei</taxon>
        <taxon>Acanthomorphata</taxon>
        <taxon>Carangaria</taxon>
        <taxon>Carangaria incertae sedis</taxon>
        <taxon>Centropomidae</taxon>
        <taxon>Lates</taxon>
    </lineage>
</organism>
<dbReference type="InParanoid" id="A0A4W6CQL0"/>